<dbReference type="VEuPathDB" id="TriTrypDB:LpyrH10_08_2600"/>
<sequence length="1719" mass="183337">MLRRGSNTWQAVLVAVVAAMLLAVGVHAQSAVPRCDQDAMTFEAQVDTSSLGLLTYHGLNFCQTDVDASLEVVKDVASPNTVVTLDEWTFVVGINSVTPAVFTLNALCGTTVVCQAELTYVVPYVAPSSSHAESGSSSVPVSPYPTCTHAPNTVSYKPGATYQQKLPLEVTDGECVYTAQLDQPSTGTVAMTSLPLHYTFTSPSTSTGSTSFRYRVACDGEIVCQSTRTVTFDPSSTVPVIYPICSHADKNVTYTSGTASMGTFPMDLQDAACVYTATITQPPYLGNITPATAGLSYTYAAPSGVTASKSNTVGYAVQCNGATVCEDALRVTVVPAPEPIYPTCSQSNKTRNYATSSTQTDSFPLDVQDSSCAYTTAISGWPSVGLIVPDSTGLGYLYVMPNTAVVSTITHANYTVQCDGVVVCKDQLTVRVTPEVTPTYPVCSHGNKQRRYPVGATSSGSFPMDVQDASCVYATSISVGPAMGTLTPSASGLGYTYSVPITASVGAATTIGYRVACAGAIVCADTLAVVLAPASETTTSTSTAAPATSTTTSTTPAPGTLPVCSHRTAMRTYRIGELYQDTLPLDVVDTACAYSAVIADPAVGTVAILGNANPLAYVYQTQMNVLPQDTKMSYTIACDGTDVCNGAIAIRLTTDADACPNKAVGYVVKPGGFMTGTVNSGFTCESGATATSTLRSSVAGMTLNTAGAFTFQAPNTELDVRAIIFMRCDGVVTCQTEVVFVVASSTVAPPTTTTSTVAPITQCPRSFTFDVPTGQSLSGKLDPIPATSCNITTYLIANSSSDVSGRLRVNLLGQFFYTAPNAQGVDYAAVDVYCAKAFVCRTQLAFTAYTPLPSVGPTTSPLQPCANVYYYEAAPGVAVKTSLNNMPGQDRCLHGRYFTVNTAPQSGALEMTPIGDFIYRPPTQEGQFQFTFTMYCLNQQYCAGTAYLLVSDQWTLSPESSPTPTGTVGPVVITNEQITCQGTCNANAWKTYPTPRVWDNTPGTGYARKDGRPVDGISVTWRNNSLVFLVYSLIGNLGVRFPTFEALTSTKGAFMESQDFVSGVAAGSPGFEMSCLDNQGRAGLGEDVWKWMSLSYGAGTGYVGAYYRAGSSWYQKFGGKHIGCDTFADPCRYAPLLTPANYTNTSLGRWSIDVNDCDATWTGVFPYTSLEKMMKHDGAPVWTFVADRQVQGTLYSEAVQASSWLAPGSFETHYDTHDILISLNQFVAVTKTGTQESLVSVDAEFFTYVDAATGDEAFGINMLVYPFVDDTMASSYARDRHVVGFKWVEQEWMSPDAEQCPTCTGTKMKCTVPLEGTDATYKGAFPEGDCGNGQGRVHLVKGPAMSVDDCAVNQMHVYNRSGFSATRNCKATYQNVTLRGIVPGSRNLAAVLKRAFNYEGVIQLMLQMENGGLERLNMHLSMYVSRLSKDAQRVEGGLNTCRSGSYWPVLDPLGTSTPAHPFGLSVSEATPLCIDDLSSSYGPSDWALFTMNMPGVKPSEVTVGSVYVLLNNTRVYLVYKDPATGVAAIPDAANGAWWQYKYPFFAFRDLSAHVLNHSITFSPQMANSAAAADIVYAFTFIPGSLGLDTDIEVVVEAVIQQAGVPASSTELRRVLHVDPLLTQLSRQGPVAKPSTPSRDNARRDLYAIGATAGVAVALVVTVIFFMLADNNRPLPKWVPRGKLIKDTVLSMLPAGIRGKKKLKRTVHKDMYDAMNSGRY</sequence>
<keyword evidence="2" id="KW-1133">Transmembrane helix</keyword>
<protein>
    <submittedName>
        <fullName evidence="4">Uncharacterized protein</fullName>
    </submittedName>
</protein>
<evidence type="ECO:0000313" key="4">
    <source>
        <dbReference type="EMBL" id="KPA80615.1"/>
    </source>
</evidence>
<accession>A0A0M9G1T5</accession>
<keyword evidence="2" id="KW-0812">Transmembrane</keyword>
<keyword evidence="3" id="KW-0732">Signal</keyword>
<reference evidence="4 5" key="1">
    <citation type="submission" date="2015-07" db="EMBL/GenBank/DDBJ databases">
        <title>High-quality genome of monoxenous trypanosomatid Leptomonas pyrrhocoris.</title>
        <authorList>
            <person name="Flegontov P."/>
            <person name="Butenko A."/>
            <person name="Firsov S."/>
            <person name="Vlcek C."/>
            <person name="Logacheva M.D."/>
            <person name="Field M."/>
            <person name="Filatov D."/>
            <person name="Flegontova O."/>
            <person name="Gerasimov E."/>
            <person name="Jackson A.P."/>
            <person name="Kelly S."/>
            <person name="Opperdoes F."/>
            <person name="O'Reilly A."/>
            <person name="Votypka J."/>
            <person name="Yurchenko V."/>
            <person name="Lukes J."/>
        </authorList>
    </citation>
    <scope>NUCLEOTIDE SEQUENCE [LARGE SCALE GENOMIC DNA]</scope>
    <source>
        <strain evidence="4">H10</strain>
    </source>
</reference>
<feature type="signal peptide" evidence="3">
    <location>
        <begin position="1"/>
        <end position="28"/>
    </location>
</feature>
<organism evidence="4 5">
    <name type="scientific">Leptomonas pyrrhocoris</name>
    <name type="common">Firebug parasite</name>
    <dbReference type="NCBI Taxonomy" id="157538"/>
    <lineage>
        <taxon>Eukaryota</taxon>
        <taxon>Discoba</taxon>
        <taxon>Euglenozoa</taxon>
        <taxon>Kinetoplastea</taxon>
        <taxon>Metakinetoplastina</taxon>
        <taxon>Trypanosomatida</taxon>
        <taxon>Trypanosomatidae</taxon>
        <taxon>Leishmaniinae</taxon>
        <taxon>Leptomonas</taxon>
    </lineage>
</organism>
<comment type="caution">
    <text evidence="4">The sequence shown here is derived from an EMBL/GenBank/DDBJ whole genome shotgun (WGS) entry which is preliminary data.</text>
</comment>
<evidence type="ECO:0000256" key="2">
    <source>
        <dbReference type="SAM" id="Phobius"/>
    </source>
</evidence>
<feature type="region of interest" description="Disordered" evidence="1">
    <location>
        <begin position="539"/>
        <end position="558"/>
    </location>
</feature>
<evidence type="ECO:0000256" key="3">
    <source>
        <dbReference type="SAM" id="SignalP"/>
    </source>
</evidence>
<dbReference type="OrthoDB" id="270911at2759"/>
<dbReference type="OMA" id="WVPRGKL"/>
<dbReference type="Proteomes" id="UP000037923">
    <property type="component" value="Unassembled WGS sequence"/>
</dbReference>
<dbReference type="EMBL" id="LGTL01000008">
    <property type="protein sequence ID" value="KPA80615.1"/>
    <property type="molecule type" value="Genomic_DNA"/>
</dbReference>
<feature type="transmembrane region" description="Helical" evidence="2">
    <location>
        <begin position="1645"/>
        <end position="1667"/>
    </location>
</feature>
<gene>
    <name evidence="4" type="ORF">ABB37_04811</name>
</gene>
<feature type="chain" id="PRO_5005836029" evidence="3">
    <location>
        <begin position="29"/>
        <end position="1719"/>
    </location>
</feature>
<keyword evidence="5" id="KW-1185">Reference proteome</keyword>
<proteinExistence type="predicted"/>
<keyword evidence="2" id="KW-0472">Membrane</keyword>
<dbReference type="GeneID" id="26905102"/>
<evidence type="ECO:0000256" key="1">
    <source>
        <dbReference type="SAM" id="MobiDB-lite"/>
    </source>
</evidence>
<dbReference type="RefSeq" id="XP_015659054.1">
    <property type="nucleotide sequence ID" value="XM_015802610.1"/>
</dbReference>
<name>A0A0M9G1T5_LEPPY</name>
<evidence type="ECO:0000313" key="5">
    <source>
        <dbReference type="Proteomes" id="UP000037923"/>
    </source>
</evidence>